<comment type="caution">
    <text evidence="1">The sequence shown here is derived from an EMBL/GenBank/DDBJ whole genome shotgun (WGS) entry which is preliminary data.</text>
</comment>
<proteinExistence type="predicted"/>
<evidence type="ECO:0000313" key="2">
    <source>
        <dbReference type="Proteomes" id="UP000077202"/>
    </source>
</evidence>
<dbReference type="EMBL" id="LVLJ01003580">
    <property type="protein sequence ID" value="OAE20833.1"/>
    <property type="molecule type" value="Genomic_DNA"/>
</dbReference>
<protein>
    <submittedName>
        <fullName evidence="1">Uncharacterized protein</fullName>
    </submittedName>
</protein>
<reference evidence="1" key="1">
    <citation type="submission" date="2016-03" db="EMBL/GenBank/DDBJ databases">
        <title>Mechanisms controlling the formation of the plant cell surface in tip-growing cells are functionally conserved among land plants.</title>
        <authorList>
            <person name="Honkanen S."/>
            <person name="Jones V.A."/>
            <person name="Morieri G."/>
            <person name="Champion C."/>
            <person name="Hetherington A.J."/>
            <person name="Kelly S."/>
            <person name="Saint-Marcoux D."/>
            <person name="Proust H."/>
            <person name="Prescott H."/>
            <person name="Dolan L."/>
        </authorList>
    </citation>
    <scope>NUCLEOTIDE SEQUENCE [LARGE SCALE GENOMIC DNA]</scope>
    <source>
        <tissue evidence="1">Whole gametophyte</tissue>
    </source>
</reference>
<organism evidence="1 2">
    <name type="scientific">Marchantia polymorpha subsp. ruderalis</name>
    <dbReference type="NCBI Taxonomy" id="1480154"/>
    <lineage>
        <taxon>Eukaryota</taxon>
        <taxon>Viridiplantae</taxon>
        <taxon>Streptophyta</taxon>
        <taxon>Embryophyta</taxon>
        <taxon>Marchantiophyta</taxon>
        <taxon>Marchantiopsida</taxon>
        <taxon>Marchantiidae</taxon>
        <taxon>Marchantiales</taxon>
        <taxon>Marchantiaceae</taxon>
        <taxon>Marchantia</taxon>
    </lineage>
</organism>
<keyword evidence="2" id="KW-1185">Reference proteome</keyword>
<name>A0A176VKA4_MARPO</name>
<gene>
    <name evidence="1" type="ORF">AXG93_2964s1100</name>
</gene>
<evidence type="ECO:0000313" key="1">
    <source>
        <dbReference type="EMBL" id="OAE20833.1"/>
    </source>
</evidence>
<accession>A0A176VKA4</accession>
<sequence>MSNWIEVIRALTHGLVYMGWGALTRQQHGFGFILNVSDQDRTMNDLLLSMDEKWSKRKKVCSDASLQICRDWLLANLLSPSNLNSTEQALGDTYASELELQFRLRLWQPATKVVHSYIAAPAGVVEDG</sequence>
<dbReference type="Proteomes" id="UP000077202">
    <property type="component" value="Unassembled WGS sequence"/>
</dbReference>
<dbReference type="AlphaFoldDB" id="A0A176VKA4"/>